<name>A0A6C0ALV1_9ZZZZ</name>
<sequence length="276" mass="32648">MDNLKNLFTKQHGSFFKSLQFETIVLFLFIIFFFTYYFKNSYGFVIILIVFALFISSSYVDVKKEELSDFNQITLAKLQKLQNFINSVLTNKLRSINKKMLTPLEKQKLYQSNVLDSLYIDANMIHFLESILPMAKYNETQFLLILNGTNNILKIKNEIDTYYESNKTYPENTSELFQMANNLKINVINDIHEFIYTIPKNQIMRNYLRDIIDRYSVLIGRISDSIHESYKNNIKQRGINVSTNFVSYDETKPFDQLSNHSTIPELNNNKLQRFYI</sequence>
<keyword evidence="1" id="KW-1133">Transmembrane helix</keyword>
<keyword evidence="1" id="KW-0812">Transmembrane</keyword>
<accession>A0A6C0ALV1</accession>
<protein>
    <submittedName>
        <fullName evidence="2">Uncharacterized protein</fullName>
    </submittedName>
</protein>
<reference evidence="2" key="1">
    <citation type="journal article" date="2020" name="Nature">
        <title>Giant virus diversity and host interactions through global metagenomics.</title>
        <authorList>
            <person name="Schulz F."/>
            <person name="Roux S."/>
            <person name="Paez-Espino D."/>
            <person name="Jungbluth S."/>
            <person name="Walsh D.A."/>
            <person name="Denef V.J."/>
            <person name="McMahon K.D."/>
            <person name="Konstantinidis K.T."/>
            <person name="Eloe-Fadrosh E.A."/>
            <person name="Kyrpides N.C."/>
            <person name="Woyke T."/>
        </authorList>
    </citation>
    <scope>NUCLEOTIDE SEQUENCE</scope>
    <source>
        <strain evidence="2">GVMAG-S-1091796-13</strain>
    </source>
</reference>
<organism evidence="2">
    <name type="scientific">viral metagenome</name>
    <dbReference type="NCBI Taxonomy" id="1070528"/>
    <lineage>
        <taxon>unclassified sequences</taxon>
        <taxon>metagenomes</taxon>
        <taxon>organismal metagenomes</taxon>
    </lineage>
</organism>
<dbReference type="AlphaFoldDB" id="A0A6C0ALV1"/>
<keyword evidence="1" id="KW-0472">Membrane</keyword>
<dbReference type="EMBL" id="MN740714">
    <property type="protein sequence ID" value="QHS80596.1"/>
    <property type="molecule type" value="Genomic_DNA"/>
</dbReference>
<dbReference type="EMBL" id="MN740715">
    <property type="protein sequence ID" value="QHS80652.1"/>
    <property type="molecule type" value="Genomic_DNA"/>
</dbReference>
<evidence type="ECO:0000313" key="2">
    <source>
        <dbReference type="EMBL" id="QHS80596.1"/>
    </source>
</evidence>
<proteinExistence type="predicted"/>
<evidence type="ECO:0000256" key="1">
    <source>
        <dbReference type="SAM" id="Phobius"/>
    </source>
</evidence>
<feature type="transmembrane region" description="Helical" evidence="1">
    <location>
        <begin position="21"/>
        <end position="38"/>
    </location>
</feature>
<feature type="transmembrane region" description="Helical" evidence="1">
    <location>
        <begin position="44"/>
        <end position="62"/>
    </location>
</feature>